<sequence length="184" mass="20025">MVEGLGGVNWKQFFIQVVGWALSTLVVGLTVSALFAQGLYAPSAIDSKAINEYKSELSAINTQWYKEFNTTLQSYRQASEDGVLDRLPIATWNELNATLHKHAKTAKDLGDFKKYAAKKPEAYIQELNILFALLQENTILTIGQNDVFDGSVTCNSNVTAAITAGTLVPCMAPKLAGAGTEFIM</sequence>
<name>A0A2R6XPY4_MARPO</name>
<organism evidence="2 3">
    <name type="scientific">Marchantia polymorpha</name>
    <name type="common">Common liverwort</name>
    <name type="synonym">Marchantia aquatica</name>
    <dbReference type="NCBI Taxonomy" id="3197"/>
    <lineage>
        <taxon>Eukaryota</taxon>
        <taxon>Viridiplantae</taxon>
        <taxon>Streptophyta</taxon>
        <taxon>Embryophyta</taxon>
        <taxon>Marchantiophyta</taxon>
        <taxon>Marchantiopsida</taxon>
        <taxon>Marchantiidae</taxon>
        <taxon>Marchantiales</taxon>
        <taxon>Marchantiaceae</taxon>
        <taxon>Marchantia</taxon>
    </lineage>
</organism>
<feature type="transmembrane region" description="Helical" evidence="1">
    <location>
        <begin position="13"/>
        <end position="36"/>
    </location>
</feature>
<dbReference type="EMBL" id="KZ772678">
    <property type="protein sequence ID" value="PTQ48138.1"/>
    <property type="molecule type" value="Genomic_DNA"/>
</dbReference>
<keyword evidence="1" id="KW-0472">Membrane</keyword>
<dbReference type="Proteomes" id="UP000244005">
    <property type="component" value="Unassembled WGS sequence"/>
</dbReference>
<reference evidence="3" key="1">
    <citation type="journal article" date="2017" name="Cell">
        <title>Insights into land plant evolution garnered from the Marchantia polymorpha genome.</title>
        <authorList>
            <person name="Bowman J.L."/>
            <person name="Kohchi T."/>
            <person name="Yamato K.T."/>
            <person name="Jenkins J."/>
            <person name="Shu S."/>
            <person name="Ishizaki K."/>
            <person name="Yamaoka S."/>
            <person name="Nishihama R."/>
            <person name="Nakamura Y."/>
            <person name="Berger F."/>
            <person name="Adam C."/>
            <person name="Aki S.S."/>
            <person name="Althoff F."/>
            <person name="Araki T."/>
            <person name="Arteaga-Vazquez M.A."/>
            <person name="Balasubrmanian S."/>
            <person name="Barry K."/>
            <person name="Bauer D."/>
            <person name="Boehm C.R."/>
            <person name="Briginshaw L."/>
            <person name="Caballero-Perez J."/>
            <person name="Catarino B."/>
            <person name="Chen F."/>
            <person name="Chiyoda S."/>
            <person name="Chovatia M."/>
            <person name="Davies K.M."/>
            <person name="Delmans M."/>
            <person name="Demura T."/>
            <person name="Dierschke T."/>
            <person name="Dolan L."/>
            <person name="Dorantes-Acosta A.E."/>
            <person name="Eklund D.M."/>
            <person name="Florent S.N."/>
            <person name="Flores-Sandoval E."/>
            <person name="Fujiyama A."/>
            <person name="Fukuzawa H."/>
            <person name="Galik B."/>
            <person name="Grimanelli D."/>
            <person name="Grimwood J."/>
            <person name="Grossniklaus U."/>
            <person name="Hamada T."/>
            <person name="Haseloff J."/>
            <person name="Hetherington A.J."/>
            <person name="Higo A."/>
            <person name="Hirakawa Y."/>
            <person name="Hundley H.N."/>
            <person name="Ikeda Y."/>
            <person name="Inoue K."/>
            <person name="Inoue S.I."/>
            <person name="Ishida S."/>
            <person name="Jia Q."/>
            <person name="Kakita M."/>
            <person name="Kanazawa T."/>
            <person name="Kawai Y."/>
            <person name="Kawashima T."/>
            <person name="Kennedy M."/>
            <person name="Kinose K."/>
            <person name="Kinoshita T."/>
            <person name="Kohara Y."/>
            <person name="Koide E."/>
            <person name="Komatsu K."/>
            <person name="Kopischke S."/>
            <person name="Kubo M."/>
            <person name="Kyozuka J."/>
            <person name="Lagercrantz U."/>
            <person name="Lin S.S."/>
            <person name="Lindquist E."/>
            <person name="Lipzen A.M."/>
            <person name="Lu C.W."/>
            <person name="De Luna E."/>
            <person name="Martienssen R.A."/>
            <person name="Minamino N."/>
            <person name="Mizutani M."/>
            <person name="Mizutani M."/>
            <person name="Mochizuki N."/>
            <person name="Monte I."/>
            <person name="Mosher R."/>
            <person name="Nagasaki H."/>
            <person name="Nakagami H."/>
            <person name="Naramoto S."/>
            <person name="Nishitani K."/>
            <person name="Ohtani M."/>
            <person name="Okamoto T."/>
            <person name="Okumura M."/>
            <person name="Phillips J."/>
            <person name="Pollak B."/>
            <person name="Reinders A."/>
            <person name="Rovekamp M."/>
            <person name="Sano R."/>
            <person name="Sawa S."/>
            <person name="Schmid M.W."/>
            <person name="Shirakawa M."/>
            <person name="Solano R."/>
            <person name="Spunde A."/>
            <person name="Suetsugu N."/>
            <person name="Sugano S."/>
            <person name="Sugiyama A."/>
            <person name="Sun R."/>
            <person name="Suzuki Y."/>
            <person name="Takenaka M."/>
            <person name="Takezawa D."/>
            <person name="Tomogane H."/>
            <person name="Tsuzuki M."/>
            <person name="Ueda T."/>
            <person name="Umeda M."/>
            <person name="Ward J.M."/>
            <person name="Watanabe Y."/>
            <person name="Yazaki K."/>
            <person name="Yokoyama R."/>
            <person name="Yoshitake Y."/>
            <person name="Yotsui I."/>
            <person name="Zachgo S."/>
            <person name="Schmutz J."/>
        </authorList>
    </citation>
    <scope>NUCLEOTIDE SEQUENCE [LARGE SCALE GENOMIC DNA]</scope>
    <source>
        <strain evidence="3">Tak-1</strain>
    </source>
</reference>
<keyword evidence="3" id="KW-1185">Reference proteome</keyword>
<evidence type="ECO:0000256" key="1">
    <source>
        <dbReference type="SAM" id="Phobius"/>
    </source>
</evidence>
<keyword evidence="1" id="KW-0812">Transmembrane</keyword>
<gene>
    <name evidence="2" type="ORF">MARPO_0006s0165</name>
</gene>
<keyword evidence="1" id="KW-1133">Transmembrane helix</keyword>
<proteinExistence type="predicted"/>
<dbReference type="OrthoDB" id="1877989at2759"/>
<accession>A0A2R6XPY4</accession>
<evidence type="ECO:0000313" key="2">
    <source>
        <dbReference type="EMBL" id="PTQ48138.1"/>
    </source>
</evidence>
<protein>
    <submittedName>
        <fullName evidence="2">Uncharacterized protein</fullName>
    </submittedName>
</protein>
<evidence type="ECO:0000313" key="3">
    <source>
        <dbReference type="Proteomes" id="UP000244005"/>
    </source>
</evidence>
<dbReference type="AlphaFoldDB" id="A0A2R6XPY4"/>